<comment type="caution">
    <text evidence="10">The sequence shown here is derived from an EMBL/GenBank/DDBJ whole genome shotgun (WGS) entry which is preliminary data.</text>
</comment>
<accession>A0ABN2H7D8</accession>
<evidence type="ECO:0000256" key="4">
    <source>
        <dbReference type="ARBA" id="ARBA00022801"/>
    </source>
</evidence>
<evidence type="ECO:0000313" key="11">
    <source>
        <dbReference type="Proteomes" id="UP001500618"/>
    </source>
</evidence>
<evidence type="ECO:0000313" key="10">
    <source>
        <dbReference type="EMBL" id="GAA1682854.1"/>
    </source>
</evidence>
<evidence type="ECO:0000256" key="1">
    <source>
        <dbReference type="ARBA" id="ARBA00000448"/>
    </source>
</evidence>
<keyword evidence="4 9" id="KW-0378">Hydrolase</keyword>
<dbReference type="PANTHER" id="PTHR10353">
    <property type="entry name" value="GLYCOSYL HYDROLASE"/>
    <property type="match status" value="1"/>
</dbReference>
<keyword evidence="5" id="KW-0136">Cellulose degradation</keyword>
<dbReference type="NCBIfam" id="TIGR03356">
    <property type="entry name" value="BGL"/>
    <property type="match status" value="1"/>
</dbReference>
<comment type="similarity">
    <text evidence="2 9">Belongs to the glycosyl hydrolase 1 family.</text>
</comment>
<keyword evidence="6" id="KW-0119">Carbohydrate metabolism</keyword>
<dbReference type="InterPro" id="IPR017736">
    <property type="entry name" value="Glyco_hydro_1_beta-glucosidase"/>
</dbReference>
<dbReference type="InterPro" id="IPR001360">
    <property type="entry name" value="Glyco_hydro_1"/>
</dbReference>
<evidence type="ECO:0000256" key="8">
    <source>
        <dbReference type="ARBA" id="ARBA00023326"/>
    </source>
</evidence>
<comment type="catalytic activity">
    <reaction evidence="1 9">
        <text>Hydrolysis of terminal, non-reducing beta-D-glucosyl residues with release of beta-D-glucose.</text>
        <dbReference type="EC" id="3.2.1.21"/>
    </reaction>
</comment>
<dbReference type="PRINTS" id="PR00131">
    <property type="entry name" value="GLHYDRLASE1"/>
</dbReference>
<name>A0ABN2H7D8_9ACTN</name>
<protein>
    <recommendedName>
        <fullName evidence="3 9">Beta-glucosidase</fullName>
        <ecNumber evidence="3 9">3.2.1.21</ecNumber>
    </recommendedName>
</protein>
<dbReference type="InterPro" id="IPR017853">
    <property type="entry name" value="GH"/>
</dbReference>
<proteinExistence type="inferred from homology"/>
<evidence type="ECO:0000256" key="5">
    <source>
        <dbReference type="ARBA" id="ARBA00023001"/>
    </source>
</evidence>
<dbReference type="Pfam" id="PF00232">
    <property type="entry name" value="Glyco_hydro_1"/>
    <property type="match status" value="1"/>
</dbReference>
<evidence type="ECO:0000256" key="6">
    <source>
        <dbReference type="ARBA" id="ARBA00023277"/>
    </source>
</evidence>
<sequence>MTANGPGRLPADFDWGVATSAYQIEGASDADGRTPSVWDTFAAEPGRIAGGDLADPGCDHYHRWRDDLDLLAGLGVHSYRFSISWSRVIPGGRGTGNPRGLAFYDRLVDALLAAGIDPVIALFHWDLPQDLQDAGGWTARDTAYAFADYALEIGTALADRVSRWATMNEPFEHFALGHVIGLHAPGQTLTGDEAFSVAHHLLLGHGLAAQALRTTGARQVGLINSYAPVRPASTDPADGPAVSALDAIQNRLFTDPVLLGGYPAGLEAFGMDPHGALVRPGDLQEIATPLDYLGVNYYTVLGAGAPQDGDPLPFRLTDPPGYEHTASGWPVAPVGMRDTLQMLRERYQQALPPLYVTETGAAYDDKPDAEDFCDDTERIAFLSAHVAAVADAVEAGVDVRGLMVWSLLDNFEWAEGFAKRFGLVQVNFETAKRTPKASYQWYRDLIKQQSEATS</sequence>
<keyword evidence="7 9" id="KW-0326">Glycosidase</keyword>
<organism evidence="10 11">
    <name type="scientific">Fodinicola feengrottensis</name>
    <dbReference type="NCBI Taxonomy" id="435914"/>
    <lineage>
        <taxon>Bacteria</taxon>
        <taxon>Bacillati</taxon>
        <taxon>Actinomycetota</taxon>
        <taxon>Actinomycetes</taxon>
        <taxon>Mycobacteriales</taxon>
        <taxon>Fodinicola</taxon>
    </lineage>
</organism>
<dbReference type="EC" id="3.2.1.21" evidence="3 9"/>
<dbReference type="PROSITE" id="PS00653">
    <property type="entry name" value="GLYCOSYL_HYDROL_F1_2"/>
    <property type="match status" value="1"/>
</dbReference>
<evidence type="ECO:0000256" key="7">
    <source>
        <dbReference type="ARBA" id="ARBA00023295"/>
    </source>
</evidence>
<dbReference type="PANTHER" id="PTHR10353:SF36">
    <property type="entry name" value="LP05116P"/>
    <property type="match status" value="1"/>
</dbReference>
<dbReference type="Gene3D" id="3.20.20.80">
    <property type="entry name" value="Glycosidases"/>
    <property type="match status" value="1"/>
</dbReference>
<gene>
    <name evidence="10" type="ORF">GCM10009765_35060</name>
</gene>
<keyword evidence="8" id="KW-0624">Polysaccharide degradation</keyword>
<evidence type="ECO:0000256" key="2">
    <source>
        <dbReference type="ARBA" id="ARBA00010838"/>
    </source>
</evidence>
<dbReference type="Proteomes" id="UP001500618">
    <property type="component" value="Unassembled WGS sequence"/>
</dbReference>
<dbReference type="EMBL" id="BAAANY010000010">
    <property type="protein sequence ID" value="GAA1682854.1"/>
    <property type="molecule type" value="Genomic_DNA"/>
</dbReference>
<keyword evidence="11" id="KW-1185">Reference proteome</keyword>
<dbReference type="SUPFAM" id="SSF51445">
    <property type="entry name" value="(Trans)glycosidases"/>
    <property type="match status" value="1"/>
</dbReference>
<dbReference type="InterPro" id="IPR033132">
    <property type="entry name" value="GH_1_N_CS"/>
</dbReference>
<reference evidence="10 11" key="1">
    <citation type="journal article" date="2019" name="Int. J. Syst. Evol. Microbiol.">
        <title>The Global Catalogue of Microorganisms (GCM) 10K type strain sequencing project: providing services to taxonomists for standard genome sequencing and annotation.</title>
        <authorList>
            <consortium name="The Broad Institute Genomics Platform"/>
            <consortium name="The Broad Institute Genome Sequencing Center for Infectious Disease"/>
            <person name="Wu L."/>
            <person name="Ma J."/>
        </authorList>
    </citation>
    <scope>NUCLEOTIDE SEQUENCE [LARGE SCALE GENOMIC DNA]</scope>
    <source>
        <strain evidence="10 11">JCM 14718</strain>
    </source>
</reference>
<evidence type="ECO:0000256" key="3">
    <source>
        <dbReference type="ARBA" id="ARBA00012744"/>
    </source>
</evidence>
<evidence type="ECO:0000256" key="9">
    <source>
        <dbReference type="RuleBase" id="RU361175"/>
    </source>
</evidence>